<gene>
    <name evidence="3" type="primary">LgM4147LRVhigh.11.00380.00130</name>
    <name evidence="3" type="ORF">BN36_1111490</name>
</gene>
<keyword evidence="2" id="KW-0732">Signal</keyword>
<accession>A0A1E1IQY0</accession>
<keyword evidence="1" id="KW-0812">Transmembrane</keyword>
<name>A0A1E1IQY0_LEIGU</name>
<reference evidence="3" key="1">
    <citation type="submission" date="2012-08" db="EMBL/GenBank/DDBJ databases">
        <title>Comparative genomics of metastatic and non-metastatic Leishmania guyanensis provides insights into polygenic factors involved in Leishmania RNA virus infection.</title>
        <authorList>
            <person name="Smith D."/>
            <person name="Hertz-Fowler C."/>
            <person name="Martin R."/>
            <person name="Dickens N."/>
            <person name="Fasel N."/>
            <person name="Falquet L."/>
            <person name="Beverley S."/>
            <person name="Zangger H."/>
            <person name="Calderon-Copete S."/>
            <person name="Mottram J."/>
            <person name="Xenarios I."/>
        </authorList>
    </citation>
    <scope>NUCLEOTIDE SEQUENCE</scope>
    <source>
        <strain evidence="3">MHOM/BR/75/M4147/SSU:IR2SAT-LUC</strain>
    </source>
</reference>
<organism evidence="3">
    <name type="scientific">Leishmania guyanensis</name>
    <dbReference type="NCBI Taxonomy" id="5670"/>
    <lineage>
        <taxon>Eukaryota</taxon>
        <taxon>Discoba</taxon>
        <taxon>Euglenozoa</taxon>
        <taxon>Kinetoplastea</taxon>
        <taxon>Metakinetoplastina</taxon>
        <taxon>Trypanosomatida</taxon>
        <taxon>Trypanosomatidae</taxon>
        <taxon>Leishmaniinae</taxon>
        <taxon>Leishmania</taxon>
        <taxon>Leishmania guyanensis species complex</taxon>
    </lineage>
</organism>
<keyword evidence="1" id="KW-0472">Membrane</keyword>
<evidence type="ECO:0000313" key="3">
    <source>
        <dbReference type="EMBL" id="CCM13636.1"/>
    </source>
</evidence>
<dbReference type="AlphaFoldDB" id="A0A1E1IQY0"/>
<dbReference type="EMBL" id="CALQ01000321">
    <property type="protein sequence ID" value="CCM13636.1"/>
    <property type="molecule type" value="Genomic_DNA"/>
</dbReference>
<evidence type="ECO:0000256" key="2">
    <source>
        <dbReference type="SAM" id="SignalP"/>
    </source>
</evidence>
<evidence type="ECO:0000256" key="1">
    <source>
        <dbReference type="SAM" id="Phobius"/>
    </source>
</evidence>
<feature type="signal peptide" evidence="2">
    <location>
        <begin position="1"/>
        <end position="17"/>
    </location>
</feature>
<sequence length="106" mass="11783">MHFVSFVFGFLSAPSLPFQLCVCVSPLHICVFVVLCVGAHVFIAALLSHTHTRLRARVSALCCFLGQGMYVCICIRMYLSASFPLLYRLVSCFESHDCFLTPSAFP</sequence>
<feature type="transmembrane region" description="Helical" evidence="1">
    <location>
        <begin position="27"/>
        <end position="46"/>
    </location>
</feature>
<proteinExistence type="predicted"/>
<feature type="transmembrane region" description="Helical" evidence="1">
    <location>
        <begin position="58"/>
        <end position="79"/>
    </location>
</feature>
<keyword evidence="1" id="KW-1133">Transmembrane helix</keyword>
<protein>
    <submittedName>
        <fullName evidence="3">Uncharacterized protein</fullName>
    </submittedName>
</protein>
<feature type="chain" id="PRO_5009113809" evidence="2">
    <location>
        <begin position="18"/>
        <end position="106"/>
    </location>
</feature>